<evidence type="ECO:0000259" key="2">
    <source>
        <dbReference type="PROSITE" id="PS51740"/>
    </source>
</evidence>
<dbReference type="GO" id="GO:0003677">
    <property type="term" value="F:DNA binding"/>
    <property type="evidence" value="ECO:0007669"/>
    <property type="project" value="UniProtKB-UniRule"/>
</dbReference>
<feature type="domain" description="SpoVT-AbrB" evidence="2">
    <location>
        <begin position="52"/>
        <end position="97"/>
    </location>
</feature>
<proteinExistence type="predicted"/>
<dbReference type="PROSITE" id="PS51740">
    <property type="entry name" value="SPOVT_ABRB"/>
    <property type="match status" value="1"/>
</dbReference>
<keyword evidence="1 3" id="KW-0238">DNA-binding</keyword>
<dbReference type="Gene3D" id="2.10.260.10">
    <property type="match status" value="1"/>
</dbReference>
<name>A0A6N9Z8J3_9BIFI</name>
<dbReference type="AlphaFoldDB" id="A0A6N9Z8J3"/>
<accession>A0A6N9Z8J3</accession>
<reference evidence="3 4" key="1">
    <citation type="submission" date="2019-10" db="EMBL/GenBank/DDBJ databases">
        <title>Bifidobacterium from non-human primates.</title>
        <authorList>
            <person name="Modesto M."/>
        </authorList>
    </citation>
    <scope>NUCLEOTIDE SEQUENCE [LARGE SCALE GENOMIC DNA]</scope>
    <source>
        <strain evidence="3 4">TRE17</strain>
    </source>
</reference>
<organism evidence="3 4">
    <name type="scientific">Bifidobacterium aerophilum</name>
    <dbReference type="NCBI Taxonomy" id="1798155"/>
    <lineage>
        <taxon>Bacteria</taxon>
        <taxon>Bacillati</taxon>
        <taxon>Actinomycetota</taxon>
        <taxon>Actinomycetes</taxon>
        <taxon>Bifidobacteriales</taxon>
        <taxon>Bifidobacteriaceae</taxon>
        <taxon>Bifidobacterium</taxon>
    </lineage>
</organism>
<dbReference type="NCBIfam" id="TIGR01439">
    <property type="entry name" value="lp_hng_hel_AbrB"/>
    <property type="match status" value="1"/>
</dbReference>
<dbReference type="Proteomes" id="UP000469194">
    <property type="component" value="Unassembled WGS sequence"/>
</dbReference>
<dbReference type="InterPro" id="IPR037914">
    <property type="entry name" value="SpoVT-AbrB_sf"/>
</dbReference>
<gene>
    <name evidence="3" type="ORF">GFD25_10565</name>
</gene>
<sequence>MNDIIVAEYPPPQVDDSVWFDSVRSDSDAPWSSDIYSCVYHPIEEADMATITTITKWGNSEGIRIPKEIRDKTGLREGSRVSVDTDGVRIVIAPAQSRITHIGRYDVPDLRDLFADYHGNYVPEEDGFAAPAGREEL</sequence>
<evidence type="ECO:0000256" key="1">
    <source>
        <dbReference type="PROSITE-ProRule" id="PRU01076"/>
    </source>
</evidence>
<protein>
    <submittedName>
        <fullName evidence="3">AbrB/MazE/SpoVT family DNA-binding domain-containing protein</fullName>
    </submittedName>
</protein>
<comment type="caution">
    <text evidence="3">The sequence shown here is derived from an EMBL/GenBank/DDBJ whole genome shotgun (WGS) entry which is preliminary data.</text>
</comment>
<evidence type="ECO:0000313" key="3">
    <source>
        <dbReference type="EMBL" id="NEG90415.1"/>
    </source>
</evidence>
<keyword evidence="4" id="KW-1185">Reference proteome</keyword>
<dbReference type="SUPFAM" id="SSF89447">
    <property type="entry name" value="AbrB/MazE/MraZ-like"/>
    <property type="match status" value="1"/>
</dbReference>
<dbReference type="Pfam" id="PF04014">
    <property type="entry name" value="MazE_antitoxin"/>
    <property type="match status" value="1"/>
</dbReference>
<dbReference type="InterPro" id="IPR007159">
    <property type="entry name" value="SpoVT-AbrB_dom"/>
</dbReference>
<dbReference type="SMART" id="SM00966">
    <property type="entry name" value="SpoVT_AbrB"/>
    <property type="match status" value="1"/>
</dbReference>
<evidence type="ECO:0000313" key="4">
    <source>
        <dbReference type="Proteomes" id="UP000469194"/>
    </source>
</evidence>
<dbReference type="EMBL" id="WHZW01000025">
    <property type="protein sequence ID" value="NEG90415.1"/>
    <property type="molecule type" value="Genomic_DNA"/>
</dbReference>